<proteinExistence type="predicted"/>
<sequence>MLLELLQRAAGGLRHDPPQGDRDDHVDHSVEGVGEAAAEVAHHRREGEGDDRIDHPHAEHGGAVRDATDPGGEHLAQHRPDDRPVGGLDDQHEEAHRGQDEHRGVHRRLGAGGHVGLDQPGEQAGDGEHADGDQGDAGDQDLAAAEPEHQPQAEGGAEHRHHAVGDLGGDGGGGAQSGVFEDLGGVVHHRVDAGGLVADGQQDADHEQPAHPRGAEDVAHRALGQRLLAAFLLDHLVELIDDVAVTLVTHPLQRADRLEVAPLHHVPARRLGHRPHADPQRDRRDAAQQQHQPPGVAVAADDGQVVDVRGPGVRAQGAAEGALQAGDVVPGLHPRLQHAGRVAGDVEPRPAVGLVDHGVEAEGEQLADDDHQLVDGDDGAADALRCGLGQVDRDGRRGTADGEAEDEAERVHHPQRRGQRGAEGADQEDHGQHQDVVAAPVTVGEPPADQRAERGTDQQRAADQALLERVEVQAVGGVRHVHVRQGTGDHAGVIAEQQRSERRHRGDRADRAALAGGRRPLGEPAQFVAGDVEAHRRLGLGGWS</sequence>
<comment type="caution">
    <text evidence="2">The sequence shown here is derived from an EMBL/GenBank/DDBJ whole genome shotgun (WGS) entry which is preliminary data.</text>
</comment>
<dbReference type="AlphaFoldDB" id="A0A644XJJ4"/>
<name>A0A644XJJ4_9ZZZZ</name>
<feature type="region of interest" description="Disordered" evidence="1">
    <location>
        <begin position="1"/>
        <end position="180"/>
    </location>
</feature>
<evidence type="ECO:0000313" key="2">
    <source>
        <dbReference type="EMBL" id="MPM16345.1"/>
    </source>
</evidence>
<feature type="compositionally biased region" description="Basic and acidic residues" evidence="1">
    <location>
        <begin position="45"/>
        <end position="103"/>
    </location>
</feature>
<dbReference type="EMBL" id="VSSQ01002593">
    <property type="protein sequence ID" value="MPM16345.1"/>
    <property type="molecule type" value="Genomic_DNA"/>
</dbReference>
<gene>
    <name evidence="2" type="ORF">SDC9_62723</name>
</gene>
<feature type="compositionally biased region" description="Basic and acidic residues" evidence="1">
    <location>
        <begin position="13"/>
        <end position="30"/>
    </location>
</feature>
<feature type="region of interest" description="Disordered" evidence="1">
    <location>
        <begin position="387"/>
        <end position="432"/>
    </location>
</feature>
<organism evidence="2">
    <name type="scientific">bioreactor metagenome</name>
    <dbReference type="NCBI Taxonomy" id="1076179"/>
    <lineage>
        <taxon>unclassified sequences</taxon>
        <taxon>metagenomes</taxon>
        <taxon>ecological metagenomes</taxon>
    </lineage>
</organism>
<feature type="compositionally biased region" description="Low complexity" evidence="1">
    <location>
        <begin position="287"/>
        <end position="297"/>
    </location>
</feature>
<protein>
    <submittedName>
        <fullName evidence="2">Uncharacterized protein</fullName>
    </submittedName>
</protein>
<reference evidence="2" key="1">
    <citation type="submission" date="2019-08" db="EMBL/GenBank/DDBJ databases">
        <authorList>
            <person name="Kucharzyk K."/>
            <person name="Murdoch R.W."/>
            <person name="Higgins S."/>
            <person name="Loffler F."/>
        </authorList>
    </citation>
    <scope>NUCLEOTIDE SEQUENCE</scope>
</reference>
<feature type="region of interest" description="Disordered" evidence="1">
    <location>
        <begin position="265"/>
        <end position="297"/>
    </location>
</feature>
<feature type="compositionally biased region" description="Basic and acidic residues" evidence="1">
    <location>
        <begin position="275"/>
        <end position="286"/>
    </location>
</feature>
<accession>A0A644XJJ4</accession>
<evidence type="ECO:0000256" key="1">
    <source>
        <dbReference type="SAM" id="MobiDB-lite"/>
    </source>
</evidence>
<feature type="compositionally biased region" description="Basic and acidic residues" evidence="1">
    <location>
        <begin position="391"/>
        <end position="400"/>
    </location>
</feature>
<feature type="compositionally biased region" description="Gly residues" evidence="1">
    <location>
        <begin position="166"/>
        <end position="176"/>
    </location>
</feature>